<keyword evidence="1" id="KW-0472">Membrane</keyword>
<keyword evidence="1" id="KW-0812">Transmembrane</keyword>
<dbReference type="Proteomes" id="UP000593910">
    <property type="component" value="Chromosome"/>
</dbReference>
<sequence>MVTMTHSITKRSAFTMIELIFAIVIISIVVLSLPTFMQVSEKNVENNLAQEAIFAASAELMGSTSVYWDENSMQDSNFSALSRVIDIGDDCNTTTKLRPGHINQPFHRRCLDDLTTTAANTSGGDAYNLNDLVHTPHTAFTQTSDASGYKTNYNSALSVTQNNDIKTVTVTITDPDGNVVTRLKSQIANIGEVEPYKKRMF</sequence>
<dbReference type="KEGG" id="smax:FJR03_09415"/>
<protein>
    <submittedName>
        <fullName evidence="2">Type II secretion system protein</fullName>
    </submittedName>
</protein>
<keyword evidence="3" id="KW-1185">Reference proteome</keyword>
<dbReference type="NCBIfam" id="TIGR02532">
    <property type="entry name" value="IV_pilin_GFxxxE"/>
    <property type="match status" value="1"/>
</dbReference>
<feature type="transmembrane region" description="Helical" evidence="1">
    <location>
        <begin position="12"/>
        <end position="33"/>
    </location>
</feature>
<dbReference type="EMBL" id="CP041165">
    <property type="protein sequence ID" value="QOP41939.1"/>
    <property type="molecule type" value="Genomic_DNA"/>
</dbReference>
<keyword evidence="1" id="KW-1133">Transmembrane helix</keyword>
<dbReference type="InterPro" id="IPR012902">
    <property type="entry name" value="N_methyl_site"/>
</dbReference>
<proteinExistence type="predicted"/>
<organism evidence="2 3">
    <name type="scientific">Sulfurimonas marina</name>
    <dbReference type="NCBI Taxonomy" id="2590551"/>
    <lineage>
        <taxon>Bacteria</taxon>
        <taxon>Pseudomonadati</taxon>
        <taxon>Campylobacterota</taxon>
        <taxon>Epsilonproteobacteria</taxon>
        <taxon>Campylobacterales</taxon>
        <taxon>Sulfurimonadaceae</taxon>
        <taxon>Sulfurimonas</taxon>
    </lineage>
</organism>
<evidence type="ECO:0000256" key="1">
    <source>
        <dbReference type="SAM" id="Phobius"/>
    </source>
</evidence>
<dbReference type="Pfam" id="PF07963">
    <property type="entry name" value="N_methyl"/>
    <property type="match status" value="1"/>
</dbReference>
<evidence type="ECO:0000313" key="3">
    <source>
        <dbReference type="Proteomes" id="UP000593910"/>
    </source>
</evidence>
<accession>A0A7M1AWV1</accession>
<gene>
    <name evidence="2" type="ORF">FJR03_09415</name>
</gene>
<dbReference type="AlphaFoldDB" id="A0A7M1AWV1"/>
<name>A0A7M1AWV1_9BACT</name>
<evidence type="ECO:0000313" key="2">
    <source>
        <dbReference type="EMBL" id="QOP41939.1"/>
    </source>
</evidence>
<reference evidence="2 3" key="1">
    <citation type="submission" date="2019-06" db="EMBL/GenBank/DDBJ databases">
        <title>Sulfurimonas gotlandica sp. nov., a chemoautotrophic and psychrotolerant epsilonproteobacterium isolated from a pelagic redoxcline, and an emended description of the genus Sulfurimonas.</title>
        <authorList>
            <person name="Wang S."/>
            <person name="Jiang L."/>
            <person name="Shao Z."/>
        </authorList>
    </citation>
    <scope>NUCLEOTIDE SEQUENCE [LARGE SCALE GENOMIC DNA]</scope>
    <source>
        <strain evidence="2 3">B2</strain>
    </source>
</reference>